<dbReference type="InterPro" id="IPR003959">
    <property type="entry name" value="ATPase_AAA_core"/>
</dbReference>
<dbReference type="Pfam" id="PF17862">
    <property type="entry name" value="AAA_lid_3"/>
    <property type="match status" value="1"/>
</dbReference>
<evidence type="ECO:0000313" key="6">
    <source>
        <dbReference type="EMBL" id="OAO13374.1"/>
    </source>
</evidence>
<dbReference type="CDD" id="cd19509">
    <property type="entry name" value="RecA-like_VPS4-like"/>
    <property type="match status" value="1"/>
</dbReference>
<sequence length="491" mass="54763">MGCPHFSLQHFKRQKRMDYSQELIKRLDSSLCSGIELAKRGDYRQACKVMYAAADEGISYLEKNRFNVNSVLAATIKRYCRELALRYQQLSQKASPSVDGKPGRPVQPPTQKSLPQQRNASKRAVSPSNHPNRCPPPLPPRQEGHTAGVHQGDSPAQPALSEPKFQFSHASVNYDPNDPYEKTVVENVLDSSPSVKWEDIAGVDYAKEVLYETVILPSKRPDLFTGLRAPPKGILLFGPPGTGKTMLAKAVATESSAVFFSISSSSLTSKWVGESEKIVRALFKVAYKNQPSIVFIDEIDSVLTARSDNENEASRRLKTEFMIQLDGAATSGEERVLIMGATNRPFELDDAVIRRMARRIYIPLPDEVTRYELFKIMLKDQSVSLSKEDVKEVLRRSELYSGSDIKVLCKEAAMGPIREVTDLLDISASKIRPIQLKDFVAAFRTCSPSVSPSTLTKLEQWNEQFGSKGEGEEKKQHPAVKSIKQSAAKRR</sequence>
<dbReference type="InterPro" id="IPR015415">
    <property type="entry name" value="Spast_Vps4_C"/>
</dbReference>
<dbReference type="PANTHER" id="PTHR23074">
    <property type="entry name" value="AAA DOMAIN-CONTAINING"/>
    <property type="match status" value="1"/>
</dbReference>
<dbReference type="PROSITE" id="PS00674">
    <property type="entry name" value="AAA"/>
    <property type="match status" value="1"/>
</dbReference>
<evidence type="ECO:0000256" key="1">
    <source>
        <dbReference type="ARBA" id="ARBA00022741"/>
    </source>
</evidence>
<feature type="region of interest" description="Disordered" evidence="4">
    <location>
        <begin position="461"/>
        <end position="491"/>
    </location>
</feature>
<dbReference type="Proteomes" id="UP000078348">
    <property type="component" value="Unassembled WGS sequence"/>
</dbReference>
<evidence type="ECO:0000256" key="4">
    <source>
        <dbReference type="SAM" id="MobiDB-lite"/>
    </source>
</evidence>
<dbReference type="InterPro" id="IPR041569">
    <property type="entry name" value="AAA_lid_3"/>
</dbReference>
<dbReference type="GO" id="GO:0016887">
    <property type="term" value="F:ATP hydrolysis activity"/>
    <property type="evidence" value="ECO:0007669"/>
    <property type="project" value="InterPro"/>
</dbReference>
<dbReference type="Gene3D" id="3.40.50.300">
    <property type="entry name" value="P-loop containing nucleotide triphosphate hydrolases"/>
    <property type="match status" value="1"/>
</dbReference>
<keyword evidence="1 3" id="KW-0547">Nucleotide-binding</keyword>
<evidence type="ECO:0000256" key="3">
    <source>
        <dbReference type="RuleBase" id="RU003651"/>
    </source>
</evidence>
<evidence type="ECO:0000313" key="7">
    <source>
        <dbReference type="Proteomes" id="UP000078348"/>
    </source>
</evidence>
<dbReference type="AlphaFoldDB" id="A0A196SBI8"/>
<keyword evidence="2 3" id="KW-0067">ATP-binding</keyword>
<dbReference type="Pfam" id="PF09336">
    <property type="entry name" value="Vps4_C"/>
    <property type="match status" value="1"/>
</dbReference>
<gene>
    <name evidence="6" type="ORF">AV274_4932</name>
</gene>
<dbReference type="FunFam" id="1.10.8.60:FF:000022">
    <property type="entry name" value="Fidgetin like 1"/>
    <property type="match status" value="1"/>
</dbReference>
<dbReference type="SMART" id="SM00382">
    <property type="entry name" value="AAA"/>
    <property type="match status" value="1"/>
</dbReference>
<evidence type="ECO:0000259" key="5">
    <source>
        <dbReference type="SMART" id="SM00382"/>
    </source>
</evidence>
<accession>A0A196SBI8</accession>
<keyword evidence="7" id="KW-1185">Reference proteome</keyword>
<proteinExistence type="inferred from homology"/>
<dbReference type="SUPFAM" id="SSF52540">
    <property type="entry name" value="P-loop containing nucleoside triphosphate hydrolases"/>
    <property type="match status" value="1"/>
</dbReference>
<dbReference type="InterPro" id="IPR050304">
    <property type="entry name" value="MT-severing_AAA_ATPase"/>
</dbReference>
<feature type="compositionally biased region" description="Polar residues" evidence="4">
    <location>
        <begin position="109"/>
        <end position="119"/>
    </location>
</feature>
<feature type="domain" description="AAA+ ATPase" evidence="5">
    <location>
        <begin position="230"/>
        <end position="366"/>
    </location>
</feature>
<evidence type="ECO:0000256" key="2">
    <source>
        <dbReference type="ARBA" id="ARBA00022840"/>
    </source>
</evidence>
<feature type="region of interest" description="Disordered" evidence="4">
    <location>
        <begin position="91"/>
        <end position="161"/>
    </location>
</feature>
<dbReference type="Gene3D" id="1.10.8.60">
    <property type="match status" value="1"/>
</dbReference>
<dbReference type="Pfam" id="PF00004">
    <property type="entry name" value="AAA"/>
    <property type="match status" value="1"/>
</dbReference>
<organism evidence="6 7">
    <name type="scientific">Blastocystis sp. subtype 1 (strain ATCC 50177 / NandII)</name>
    <dbReference type="NCBI Taxonomy" id="478820"/>
    <lineage>
        <taxon>Eukaryota</taxon>
        <taxon>Sar</taxon>
        <taxon>Stramenopiles</taxon>
        <taxon>Bigyra</taxon>
        <taxon>Opalozoa</taxon>
        <taxon>Opalinata</taxon>
        <taxon>Blastocystidae</taxon>
        <taxon>Blastocystis</taxon>
    </lineage>
</organism>
<dbReference type="GO" id="GO:0005524">
    <property type="term" value="F:ATP binding"/>
    <property type="evidence" value="ECO:0007669"/>
    <property type="project" value="UniProtKB-KW"/>
</dbReference>
<dbReference type="FunFam" id="3.40.50.300:FF:000093">
    <property type="entry name" value="Fidgetin-like 1"/>
    <property type="match status" value="1"/>
</dbReference>
<dbReference type="OrthoDB" id="29072at2759"/>
<comment type="similarity">
    <text evidence="3">Belongs to the AAA ATPase family.</text>
</comment>
<dbReference type="PANTHER" id="PTHR23074:SF83">
    <property type="entry name" value="VACUOLAR PROTEIN SORTING-ASSOCIATED PROTEIN 4A"/>
    <property type="match status" value="1"/>
</dbReference>
<dbReference type="STRING" id="478820.A0A196SBI8"/>
<protein>
    <recommendedName>
        <fullName evidence="5">AAA+ ATPase domain-containing protein</fullName>
    </recommendedName>
</protein>
<dbReference type="InterPro" id="IPR003593">
    <property type="entry name" value="AAA+_ATPase"/>
</dbReference>
<dbReference type="InterPro" id="IPR003960">
    <property type="entry name" value="ATPase_AAA_CS"/>
</dbReference>
<reference evidence="6 7" key="1">
    <citation type="submission" date="2016-05" db="EMBL/GenBank/DDBJ databases">
        <title>Nuclear genome of Blastocystis sp. subtype 1 NandII.</title>
        <authorList>
            <person name="Gentekaki E."/>
            <person name="Curtis B."/>
            <person name="Stairs C."/>
            <person name="Eme L."/>
            <person name="Herman E."/>
            <person name="Klimes V."/>
            <person name="Arias M.C."/>
            <person name="Elias M."/>
            <person name="Hilliou F."/>
            <person name="Klute M."/>
            <person name="Malik S.-B."/>
            <person name="Pightling A."/>
            <person name="Rachubinski R."/>
            <person name="Salas D."/>
            <person name="Schlacht A."/>
            <person name="Suga H."/>
            <person name="Archibald J."/>
            <person name="Ball S.G."/>
            <person name="Clark G."/>
            <person name="Dacks J."/>
            <person name="Van Der Giezen M."/>
            <person name="Tsaousis A."/>
            <person name="Roger A."/>
        </authorList>
    </citation>
    <scope>NUCLEOTIDE SEQUENCE [LARGE SCALE GENOMIC DNA]</scope>
    <source>
        <strain evidence="7">ATCC 50177 / NandII</strain>
    </source>
</reference>
<dbReference type="InterPro" id="IPR027417">
    <property type="entry name" value="P-loop_NTPase"/>
</dbReference>
<name>A0A196SBI8_BLAHN</name>
<dbReference type="EMBL" id="LXWW01000412">
    <property type="protein sequence ID" value="OAO13374.1"/>
    <property type="molecule type" value="Genomic_DNA"/>
</dbReference>
<comment type="caution">
    <text evidence="6">The sequence shown here is derived from an EMBL/GenBank/DDBJ whole genome shotgun (WGS) entry which is preliminary data.</text>
</comment>